<evidence type="ECO:0000313" key="2">
    <source>
        <dbReference type="Proteomes" id="UP000050911"/>
    </source>
</evidence>
<comment type="caution">
    <text evidence="1">The sequence shown here is derived from an EMBL/GenBank/DDBJ whole genome shotgun (WGS) entry which is preliminary data.</text>
</comment>
<accession>A0A0R1HX04</accession>
<dbReference type="Gene3D" id="3.10.450.150">
    <property type="entry name" value="enterococcus faecalis protein"/>
    <property type="match status" value="1"/>
</dbReference>
<dbReference type="AlphaFoldDB" id="A0A0R1HX04"/>
<keyword evidence="2" id="KW-1185">Reference proteome</keyword>
<proteinExistence type="predicted"/>
<organism evidence="1 2">
    <name type="scientific">Secundilactobacillus kimchicus JCM 15530</name>
    <dbReference type="NCBI Taxonomy" id="1302272"/>
    <lineage>
        <taxon>Bacteria</taxon>
        <taxon>Bacillati</taxon>
        <taxon>Bacillota</taxon>
        <taxon>Bacilli</taxon>
        <taxon>Lactobacillales</taxon>
        <taxon>Lactobacillaceae</taxon>
        <taxon>Secundilactobacillus</taxon>
    </lineage>
</organism>
<evidence type="ECO:0000313" key="1">
    <source>
        <dbReference type="EMBL" id="KRK49091.1"/>
    </source>
</evidence>
<evidence type="ECO:0008006" key="3">
    <source>
        <dbReference type="Google" id="ProtNLM"/>
    </source>
</evidence>
<dbReference type="InterPro" id="IPR009303">
    <property type="entry name" value="DUF960"/>
</dbReference>
<name>A0A0R1HX04_9LACO</name>
<dbReference type="Proteomes" id="UP000050911">
    <property type="component" value="Unassembled WGS sequence"/>
</dbReference>
<reference evidence="1 2" key="1">
    <citation type="journal article" date="2015" name="Genome Announc.">
        <title>Expanding the biotechnology potential of lactobacilli through comparative genomics of 213 strains and associated genera.</title>
        <authorList>
            <person name="Sun Z."/>
            <person name="Harris H.M."/>
            <person name="McCann A."/>
            <person name="Guo C."/>
            <person name="Argimon S."/>
            <person name="Zhang W."/>
            <person name="Yang X."/>
            <person name="Jeffery I.B."/>
            <person name="Cooney J.C."/>
            <person name="Kagawa T.F."/>
            <person name="Liu W."/>
            <person name="Song Y."/>
            <person name="Salvetti E."/>
            <person name="Wrobel A."/>
            <person name="Rasinkangas P."/>
            <person name="Parkhill J."/>
            <person name="Rea M.C."/>
            <person name="O'Sullivan O."/>
            <person name="Ritari J."/>
            <person name="Douillard F.P."/>
            <person name="Paul Ross R."/>
            <person name="Yang R."/>
            <person name="Briner A.E."/>
            <person name="Felis G.E."/>
            <person name="de Vos W.M."/>
            <person name="Barrangou R."/>
            <person name="Klaenhammer T.R."/>
            <person name="Caufield P.W."/>
            <person name="Cui Y."/>
            <person name="Zhang H."/>
            <person name="O'Toole P.W."/>
        </authorList>
    </citation>
    <scope>NUCLEOTIDE SEQUENCE [LARGE SCALE GENOMIC DNA]</scope>
    <source>
        <strain evidence="1 2">JCM 15530</strain>
    </source>
</reference>
<protein>
    <recommendedName>
        <fullName evidence="3">GTP cyclohydrolase</fullName>
    </recommendedName>
</protein>
<gene>
    <name evidence="1" type="ORF">FC96_GL000006</name>
</gene>
<dbReference type="STRING" id="1302272.FC96_GL000006"/>
<dbReference type="PATRIC" id="fig|1302272.5.peg.6"/>
<dbReference type="Pfam" id="PF06124">
    <property type="entry name" value="DUF960"/>
    <property type="match status" value="1"/>
</dbReference>
<sequence>MVNSLPGEMIDQVWFIIDNDLQGVFPLAKTLTFKLVNDNNRVRYNYYENESLVASFDTPFPYSSEIPEDVWAYDDGESQLILLPAESMQ</sequence>
<dbReference type="EMBL" id="AZCX01000001">
    <property type="protein sequence ID" value="KRK49091.1"/>
    <property type="molecule type" value="Genomic_DNA"/>
</dbReference>